<comment type="caution">
    <text evidence="2">The sequence shown here is derived from an EMBL/GenBank/DDBJ whole genome shotgun (WGS) entry which is preliminary data.</text>
</comment>
<feature type="chain" id="PRO_5020036404" evidence="1">
    <location>
        <begin position="18"/>
        <end position="220"/>
    </location>
</feature>
<keyword evidence="3" id="KW-1185">Reference proteome</keyword>
<evidence type="ECO:0000256" key="1">
    <source>
        <dbReference type="SAM" id="SignalP"/>
    </source>
</evidence>
<protein>
    <submittedName>
        <fullName evidence="2">Uncharacterized protein</fullName>
    </submittedName>
</protein>
<accession>A0A4C1TXS7</accession>
<gene>
    <name evidence="2" type="ORF">EVAR_93282_1</name>
</gene>
<evidence type="ECO:0000313" key="3">
    <source>
        <dbReference type="Proteomes" id="UP000299102"/>
    </source>
</evidence>
<organism evidence="2 3">
    <name type="scientific">Eumeta variegata</name>
    <name type="common">Bagworm moth</name>
    <name type="synonym">Eumeta japonica</name>
    <dbReference type="NCBI Taxonomy" id="151549"/>
    <lineage>
        <taxon>Eukaryota</taxon>
        <taxon>Metazoa</taxon>
        <taxon>Ecdysozoa</taxon>
        <taxon>Arthropoda</taxon>
        <taxon>Hexapoda</taxon>
        <taxon>Insecta</taxon>
        <taxon>Pterygota</taxon>
        <taxon>Neoptera</taxon>
        <taxon>Endopterygota</taxon>
        <taxon>Lepidoptera</taxon>
        <taxon>Glossata</taxon>
        <taxon>Ditrysia</taxon>
        <taxon>Tineoidea</taxon>
        <taxon>Psychidae</taxon>
        <taxon>Oiketicinae</taxon>
        <taxon>Eumeta</taxon>
    </lineage>
</organism>
<reference evidence="2 3" key="1">
    <citation type="journal article" date="2019" name="Commun. Biol.">
        <title>The bagworm genome reveals a unique fibroin gene that provides high tensile strength.</title>
        <authorList>
            <person name="Kono N."/>
            <person name="Nakamura H."/>
            <person name="Ohtoshi R."/>
            <person name="Tomita M."/>
            <person name="Numata K."/>
            <person name="Arakawa K."/>
        </authorList>
    </citation>
    <scope>NUCLEOTIDE SEQUENCE [LARGE SCALE GENOMIC DNA]</scope>
</reference>
<feature type="signal peptide" evidence="1">
    <location>
        <begin position="1"/>
        <end position="17"/>
    </location>
</feature>
<sequence length="220" mass="25124">MKLFAFVMMLLAAVAVALVHFFQFPDSSFRERPIRRVEFRPIKSKRPGSQNLSSIGSRTVGTAMLFSVIDSRPYRNGHRYLAPVNDYRQRSETLPPMSMSRDRLSECRVMSGHYSVVATFSAATEKCTGPLSPPLGISFLPKSSDGLLLHSPIFYSFPKRRQCASDSFEELLECVLNAYRCRNNHLRSHQRERPTIAHRRDNSDLVLPDVPIFTGRPNYR</sequence>
<dbReference type="AlphaFoldDB" id="A0A4C1TXS7"/>
<dbReference type="Proteomes" id="UP000299102">
    <property type="component" value="Unassembled WGS sequence"/>
</dbReference>
<keyword evidence="1" id="KW-0732">Signal</keyword>
<proteinExistence type="predicted"/>
<name>A0A4C1TXS7_EUMVA</name>
<evidence type="ECO:0000313" key="2">
    <source>
        <dbReference type="EMBL" id="GBP18852.1"/>
    </source>
</evidence>
<dbReference type="EMBL" id="BGZK01000101">
    <property type="protein sequence ID" value="GBP18852.1"/>
    <property type="molecule type" value="Genomic_DNA"/>
</dbReference>